<dbReference type="EMBL" id="LXQE01000002">
    <property type="protein sequence ID" value="RCJ42793.1"/>
    <property type="molecule type" value="Genomic_DNA"/>
</dbReference>
<name>A0A367S417_NOSPU</name>
<dbReference type="SUPFAM" id="SSF58113">
    <property type="entry name" value="Apolipoprotein A-I"/>
    <property type="match status" value="1"/>
</dbReference>
<gene>
    <name evidence="3" type="ORF">A6769_36705</name>
</gene>
<evidence type="ECO:0000313" key="3">
    <source>
        <dbReference type="EMBL" id="RCJ42793.1"/>
    </source>
</evidence>
<evidence type="ECO:0000256" key="1">
    <source>
        <dbReference type="SAM" id="Coils"/>
    </source>
</evidence>
<protein>
    <submittedName>
        <fullName evidence="3">Uncharacterized protein</fullName>
    </submittedName>
</protein>
<dbReference type="AlphaFoldDB" id="A0A367S417"/>
<reference evidence="3 4" key="1">
    <citation type="submission" date="2016-04" db="EMBL/GenBank/DDBJ databases">
        <authorList>
            <person name="Evans L.H."/>
            <person name="Alamgir A."/>
            <person name="Owens N."/>
            <person name="Weber N.D."/>
            <person name="Virtaneva K."/>
            <person name="Barbian K."/>
            <person name="Babar A."/>
            <person name="Rosenke K."/>
        </authorList>
    </citation>
    <scope>NUCLEOTIDE SEQUENCE [LARGE SCALE GENOMIC DNA]</scope>
    <source>
        <strain evidence="3">NIES-2108</strain>
    </source>
</reference>
<feature type="coiled-coil region" evidence="1">
    <location>
        <begin position="246"/>
        <end position="292"/>
    </location>
</feature>
<dbReference type="Gene3D" id="1.20.120.20">
    <property type="entry name" value="Apolipoprotein"/>
    <property type="match status" value="1"/>
</dbReference>
<comment type="caution">
    <text evidence="3">The sequence shown here is derived from an EMBL/GenBank/DDBJ whole genome shotgun (WGS) entry which is preliminary data.</text>
</comment>
<proteinExistence type="predicted"/>
<feature type="region of interest" description="Disordered" evidence="2">
    <location>
        <begin position="27"/>
        <end position="48"/>
    </location>
</feature>
<sequence length="426" mass="47979">MINDGDAKEVKRDYIDILEYIFKQKNNKDKEKNNTPEQSNSLRPRPKEHLSVYISGKKVYEADRGEQPSVNYLDSQNTEILNKSLSDPQSFNGTILIKIDNEKVFHSKNGEVLLDSLGLVDPAIAKQKKAPQQRTYSVESLQKQVQVLQKKLSEQQKLVDSIKSNQNSPESLSQLAAQVAEMSKSLEKQQQLIENTQKALSQANEGFLPQVQNTVLQNWVGSVERQVKKTARNAFERLLDALTPEVTKLRKEIAQMKAHIEQQVANRLDEVRENTDNVRDEINQQVGNLTQELRTQVDGVKNTVDESLMGVKSAIDNTRTELRAAVEDAKGQAIEQSVKALLNILGKDNPDGSKSFKSTSFDFERLGDNVIVRAKNGQAVLADGVLSPNVSEQQLQALDKVQSVVDMHHQIQQNSQQESQFRSMHR</sequence>
<accession>A0A367S417</accession>
<evidence type="ECO:0000256" key="2">
    <source>
        <dbReference type="SAM" id="MobiDB-lite"/>
    </source>
</evidence>
<feature type="coiled-coil region" evidence="1">
    <location>
        <begin position="138"/>
        <end position="206"/>
    </location>
</feature>
<dbReference type="Proteomes" id="UP000252085">
    <property type="component" value="Unassembled WGS sequence"/>
</dbReference>
<keyword evidence="1" id="KW-0175">Coiled coil</keyword>
<organism evidence="3 4">
    <name type="scientific">Nostoc punctiforme NIES-2108</name>
    <dbReference type="NCBI Taxonomy" id="1356359"/>
    <lineage>
        <taxon>Bacteria</taxon>
        <taxon>Bacillati</taxon>
        <taxon>Cyanobacteriota</taxon>
        <taxon>Cyanophyceae</taxon>
        <taxon>Nostocales</taxon>
        <taxon>Nostocaceae</taxon>
        <taxon>Nostoc</taxon>
    </lineage>
</organism>
<evidence type="ECO:0000313" key="4">
    <source>
        <dbReference type="Proteomes" id="UP000252085"/>
    </source>
</evidence>